<name>A0AAE3QS70_9BACT</name>
<sequence length="284" mass="32721">MKQELIRELFEKFEAASREIHGIECWSARELQELFGYKDWNIFLKTVEKAKNACENSGELVTNHFVNVERTTTNENGETIPFEDIALTRYGCYLVTQNGDSSKSEIAFAQTYYAVQTRKQEIIEQRLLDISRVAARDKLSKSEKKLSGILYERNVDDKGFSNIRSEGDKAFFGGYSTQEMKKKLNVPDNRPLADFLPTLTIKAKDFAIELTSYNVVEKDLHGENDIVKEHVDNNQAIRKMLEERGITPESLPAAEDVKKVKRKLENENKKVLKEVKKMNTQKKK</sequence>
<reference evidence="3 5" key="1">
    <citation type="submission" date="2023-05" db="EMBL/GenBank/DDBJ databases">
        <authorList>
            <person name="Zhang X."/>
        </authorList>
    </citation>
    <scope>NUCLEOTIDE SEQUENCE</scope>
    <source>
        <strain evidence="4 5">DM2B3-1</strain>
        <strain evidence="3">YF14B1</strain>
    </source>
</reference>
<dbReference type="RefSeq" id="WP_313984605.1">
    <property type="nucleotide sequence ID" value="NZ_JASJOR010000038.1"/>
</dbReference>
<protein>
    <submittedName>
        <fullName evidence="3">DNA damage-inducible protein D</fullName>
    </submittedName>
</protein>
<gene>
    <name evidence="3" type="primary">dinD</name>
    <name evidence="3" type="ORF">QNI16_25950</name>
    <name evidence="4" type="ORF">QNI19_05660</name>
</gene>
<evidence type="ECO:0000313" key="6">
    <source>
        <dbReference type="Proteomes" id="UP001241110"/>
    </source>
</evidence>
<proteinExistence type="predicted"/>
<dbReference type="NCBIfam" id="NF008573">
    <property type="entry name" value="PRK11525.1"/>
    <property type="match status" value="1"/>
</dbReference>
<accession>A0AAE3QS70</accession>
<dbReference type="InterPro" id="IPR003497">
    <property type="entry name" value="BRO_N_domain"/>
</dbReference>
<dbReference type="EMBL" id="JASJOT010000002">
    <property type="protein sequence ID" value="MDJ1492406.1"/>
    <property type="molecule type" value="Genomic_DNA"/>
</dbReference>
<dbReference type="AlphaFoldDB" id="A0AAE3QS70"/>
<organism evidence="3 6">
    <name type="scientific">Xanthocytophaga flava</name>
    <dbReference type="NCBI Taxonomy" id="3048013"/>
    <lineage>
        <taxon>Bacteria</taxon>
        <taxon>Pseudomonadati</taxon>
        <taxon>Bacteroidota</taxon>
        <taxon>Cytophagia</taxon>
        <taxon>Cytophagales</taxon>
        <taxon>Rhodocytophagaceae</taxon>
        <taxon>Xanthocytophaga</taxon>
    </lineage>
</organism>
<dbReference type="Proteomes" id="UP001228581">
    <property type="component" value="Unassembled WGS sequence"/>
</dbReference>
<evidence type="ECO:0000256" key="1">
    <source>
        <dbReference type="SAM" id="Coils"/>
    </source>
</evidence>
<evidence type="ECO:0000259" key="2">
    <source>
        <dbReference type="Pfam" id="PF02498"/>
    </source>
</evidence>
<evidence type="ECO:0000313" key="3">
    <source>
        <dbReference type="EMBL" id="MDJ1483966.1"/>
    </source>
</evidence>
<evidence type="ECO:0000313" key="5">
    <source>
        <dbReference type="Proteomes" id="UP001228581"/>
    </source>
</evidence>
<keyword evidence="1" id="KW-0175">Coiled coil</keyword>
<comment type="caution">
    <text evidence="3">The sequence shown here is derived from an EMBL/GenBank/DDBJ whole genome shotgun (WGS) entry which is preliminary data.</text>
</comment>
<keyword evidence="5" id="KW-1185">Reference proteome</keyword>
<dbReference type="Proteomes" id="UP001241110">
    <property type="component" value="Unassembled WGS sequence"/>
</dbReference>
<dbReference type="EMBL" id="JASJOS010000013">
    <property type="protein sequence ID" value="MDJ1483966.1"/>
    <property type="molecule type" value="Genomic_DNA"/>
</dbReference>
<evidence type="ECO:0000313" key="4">
    <source>
        <dbReference type="EMBL" id="MDJ1492406.1"/>
    </source>
</evidence>
<feature type="coiled-coil region" evidence="1">
    <location>
        <begin position="254"/>
        <end position="281"/>
    </location>
</feature>
<feature type="domain" description="Bro-N" evidence="2">
    <location>
        <begin position="23"/>
        <end position="109"/>
    </location>
</feature>
<dbReference type="Pfam" id="PF02498">
    <property type="entry name" value="Bro-N"/>
    <property type="match status" value="1"/>
</dbReference>